<feature type="non-terminal residue" evidence="7">
    <location>
        <position position="227"/>
    </location>
</feature>
<comment type="similarity">
    <text evidence="2 4">Belongs to the TGF-beta family.</text>
</comment>
<evidence type="ECO:0000256" key="3">
    <source>
        <dbReference type="ARBA" id="ARBA00022525"/>
    </source>
</evidence>
<dbReference type="Proteomes" id="UP000677228">
    <property type="component" value="Unassembled WGS sequence"/>
</dbReference>
<accession>A0A8S2S8K2</accession>
<sequence>QTNLNQSLYQFDLDMNIIHPHSMEDLKLIELRLQRYSEIEKPLIFTVDWNNRVKKFRFKPQLISLLSNQQQSYLSYDLTRFYYRFKRHYSHVKTVKLSSNHELEQVSIVVYSTSKSKVFMFSIKQSIRIQKQEQQRRKKRTTMTTSPKKFNAQICTGDCPNPLSYDLYPSNHAMLISLIKAKNPQDIKIQPSCVPVKLRPLSLLYYDKDELVIKYHMEMIVEECGCR</sequence>
<dbReference type="SMART" id="SM00204">
    <property type="entry name" value="TGFB"/>
    <property type="match status" value="1"/>
</dbReference>
<dbReference type="InterPro" id="IPR029034">
    <property type="entry name" value="Cystine-knot_cytokine"/>
</dbReference>
<proteinExistence type="inferred from homology"/>
<dbReference type="PROSITE" id="PS51362">
    <property type="entry name" value="TGF_BETA_2"/>
    <property type="match status" value="1"/>
</dbReference>
<protein>
    <recommendedName>
        <fullName evidence="5">TGF-beta family profile domain-containing protein</fullName>
    </recommendedName>
</protein>
<dbReference type="GO" id="GO:0008083">
    <property type="term" value="F:growth factor activity"/>
    <property type="evidence" value="ECO:0007669"/>
    <property type="project" value="UniProtKB-KW"/>
</dbReference>
<comment type="caution">
    <text evidence="7">The sequence shown here is derived from an EMBL/GenBank/DDBJ whole genome shotgun (WGS) entry which is preliminary data.</text>
</comment>
<gene>
    <name evidence="6" type="ORF">OVA965_LOCUS32906</name>
    <name evidence="7" type="ORF">TMI583_LOCUS33777</name>
</gene>
<evidence type="ECO:0000256" key="4">
    <source>
        <dbReference type="RuleBase" id="RU000354"/>
    </source>
</evidence>
<dbReference type="InterPro" id="IPR015615">
    <property type="entry name" value="TGF-beta-rel"/>
</dbReference>
<evidence type="ECO:0000313" key="6">
    <source>
        <dbReference type="EMBL" id="CAF1398083.1"/>
    </source>
</evidence>
<dbReference type="EMBL" id="CAJNOK010026077">
    <property type="protein sequence ID" value="CAF1398083.1"/>
    <property type="molecule type" value="Genomic_DNA"/>
</dbReference>
<dbReference type="Proteomes" id="UP000682733">
    <property type="component" value="Unassembled WGS sequence"/>
</dbReference>
<evidence type="ECO:0000259" key="5">
    <source>
        <dbReference type="PROSITE" id="PS51362"/>
    </source>
</evidence>
<dbReference type="AlphaFoldDB" id="A0A8S2S8K2"/>
<dbReference type="SUPFAM" id="SSF57501">
    <property type="entry name" value="Cystine-knot cytokines"/>
    <property type="match status" value="1"/>
</dbReference>
<reference evidence="7" key="1">
    <citation type="submission" date="2021-02" db="EMBL/GenBank/DDBJ databases">
        <authorList>
            <person name="Nowell W R."/>
        </authorList>
    </citation>
    <scope>NUCLEOTIDE SEQUENCE</scope>
</reference>
<dbReference type="EMBL" id="CAJOBA010047797">
    <property type="protein sequence ID" value="CAF4205429.1"/>
    <property type="molecule type" value="Genomic_DNA"/>
</dbReference>
<evidence type="ECO:0000256" key="2">
    <source>
        <dbReference type="ARBA" id="ARBA00006656"/>
    </source>
</evidence>
<dbReference type="GO" id="GO:0005615">
    <property type="term" value="C:extracellular space"/>
    <property type="evidence" value="ECO:0007669"/>
    <property type="project" value="TreeGrafter"/>
</dbReference>
<dbReference type="InterPro" id="IPR001839">
    <property type="entry name" value="TGF-b_C"/>
</dbReference>
<dbReference type="Pfam" id="PF00019">
    <property type="entry name" value="TGF_beta"/>
    <property type="match status" value="1"/>
</dbReference>
<organism evidence="7 8">
    <name type="scientific">Didymodactylos carnosus</name>
    <dbReference type="NCBI Taxonomy" id="1234261"/>
    <lineage>
        <taxon>Eukaryota</taxon>
        <taxon>Metazoa</taxon>
        <taxon>Spiralia</taxon>
        <taxon>Gnathifera</taxon>
        <taxon>Rotifera</taxon>
        <taxon>Eurotatoria</taxon>
        <taxon>Bdelloidea</taxon>
        <taxon>Philodinida</taxon>
        <taxon>Philodinidae</taxon>
        <taxon>Didymodactylos</taxon>
    </lineage>
</organism>
<evidence type="ECO:0000313" key="7">
    <source>
        <dbReference type="EMBL" id="CAF4205429.1"/>
    </source>
</evidence>
<evidence type="ECO:0000256" key="1">
    <source>
        <dbReference type="ARBA" id="ARBA00004613"/>
    </source>
</evidence>
<dbReference type="PANTHER" id="PTHR11848">
    <property type="entry name" value="TGF-BETA FAMILY"/>
    <property type="match status" value="1"/>
</dbReference>
<keyword evidence="4" id="KW-0339">Growth factor</keyword>
<keyword evidence="3" id="KW-0964">Secreted</keyword>
<dbReference type="GO" id="GO:0005125">
    <property type="term" value="F:cytokine activity"/>
    <property type="evidence" value="ECO:0007669"/>
    <property type="project" value="TreeGrafter"/>
</dbReference>
<dbReference type="PANTHER" id="PTHR11848:SF302">
    <property type="entry name" value="TGF-BETA FAMILY PROFILE DOMAIN-CONTAINING PROTEIN"/>
    <property type="match status" value="1"/>
</dbReference>
<feature type="domain" description="TGF-beta family profile" evidence="5">
    <location>
        <begin position="146"/>
        <end position="227"/>
    </location>
</feature>
<comment type="subcellular location">
    <subcellularLocation>
        <location evidence="1">Secreted</location>
    </subcellularLocation>
</comment>
<name>A0A8S2S8K2_9BILA</name>
<dbReference type="Gene3D" id="2.10.90.10">
    <property type="entry name" value="Cystine-knot cytokines"/>
    <property type="match status" value="1"/>
</dbReference>
<evidence type="ECO:0000313" key="8">
    <source>
        <dbReference type="Proteomes" id="UP000682733"/>
    </source>
</evidence>